<dbReference type="FunFam" id="1.20.58.340:FF:000004">
    <property type="entry name" value="Magnesium transport protein CorA"/>
    <property type="match status" value="1"/>
</dbReference>
<dbReference type="EMBL" id="FWYF01000002">
    <property type="protein sequence ID" value="SMD33923.1"/>
    <property type="molecule type" value="Genomic_DNA"/>
</dbReference>
<dbReference type="PANTHER" id="PTHR46494">
    <property type="entry name" value="CORA FAMILY METAL ION TRANSPORTER (EUROFUNG)"/>
    <property type="match status" value="1"/>
</dbReference>
<keyword evidence="14" id="KW-1185">Reference proteome</keyword>
<comment type="subcellular location">
    <subcellularLocation>
        <location evidence="1">Cell membrane</location>
        <topology evidence="1">Multi-pass membrane protein</topology>
    </subcellularLocation>
    <subcellularLocation>
        <location evidence="12">Membrane</location>
        <topology evidence="12">Multi-pass membrane protein</topology>
    </subcellularLocation>
</comment>
<dbReference type="STRING" id="692418.SAMN04488029_1741"/>
<keyword evidence="4 12" id="KW-1003">Cell membrane</keyword>
<keyword evidence="7 12" id="KW-1133">Transmembrane helix</keyword>
<dbReference type="InterPro" id="IPR002523">
    <property type="entry name" value="MgTranspt_CorA/ZnTranspt_ZntB"/>
</dbReference>
<protein>
    <recommendedName>
        <fullName evidence="12">Magnesium transport protein CorA</fullName>
    </recommendedName>
</protein>
<evidence type="ECO:0000256" key="5">
    <source>
        <dbReference type="ARBA" id="ARBA00022692"/>
    </source>
</evidence>
<dbReference type="InterPro" id="IPR045863">
    <property type="entry name" value="CorA_TM1_TM2"/>
</dbReference>
<evidence type="ECO:0000313" key="13">
    <source>
        <dbReference type="EMBL" id="SMD33923.1"/>
    </source>
</evidence>
<evidence type="ECO:0000256" key="6">
    <source>
        <dbReference type="ARBA" id="ARBA00022842"/>
    </source>
</evidence>
<evidence type="ECO:0000256" key="8">
    <source>
        <dbReference type="ARBA" id="ARBA00023065"/>
    </source>
</evidence>
<evidence type="ECO:0000256" key="3">
    <source>
        <dbReference type="ARBA" id="ARBA00022448"/>
    </source>
</evidence>
<evidence type="ECO:0000256" key="7">
    <source>
        <dbReference type="ARBA" id="ARBA00022989"/>
    </source>
</evidence>
<dbReference type="Gene3D" id="1.20.58.340">
    <property type="entry name" value="Magnesium transport protein CorA, transmembrane region"/>
    <property type="match status" value="2"/>
</dbReference>
<dbReference type="Proteomes" id="UP000192472">
    <property type="component" value="Unassembled WGS sequence"/>
</dbReference>
<proteinExistence type="inferred from homology"/>
<dbReference type="SUPFAM" id="SSF144083">
    <property type="entry name" value="Magnesium transport protein CorA, transmembrane region"/>
    <property type="match status" value="1"/>
</dbReference>
<dbReference type="AlphaFoldDB" id="A0A1W2GBC0"/>
<keyword evidence="9 12" id="KW-0472">Membrane</keyword>
<evidence type="ECO:0000256" key="2">
    <source>
        <dbReference type="ARBA" id="ARBA00009765"/>
    </source>
</evidence>
<evidence type="ECO:0000256" key="4">
    <source>
        <dbReference type="ARBA" id="ARBA00022475"/>
    </source>
</evidence>
<evidence type="ECO:0000313" key="14">
    <source>
        <dbReference type="Proteomes" id="UP000192472"/>
    </source>
</evidence>
<feature type="transmembrane region" description="Helical" evidence="12">
    <location>
        <begin position="316"/>
        <end position="337"/>
    </location>
</feature>
<dbReference type="GO" id="GO:0050897">
    <property type="term" value="F:cobalt ion binding"/>
    <property type="evidence" value="ECO:0007669"/>
    <property type="project" value="TreeGrafter"/>
</dbReference>
<dbReference type="NCBIfam" id="TIGR00383">
    <property type="entry name" value="corA"/>
    <property type="match status" value="1"/>
</dbReference>
<keyword evidence="5 12" id="KW-0812">Transmembrane</keyword>
<dbReference type="Pfam" id="PF01544">
    <property type="entry name" value="CorA"/>
    <property type="match status" value="1"/>
</dbReference>
<keyword evidence="3 12" id="KW-0813">Transport</keyword>
<dbReference type="OrthoDB" id="9803416at2"/>
<dbReference type="Gene3D" id="3.30.460.20">
    <property type="entry name" value="CorA soluble domain-like"/>
    <property type="match status" value="1"/>
</dbReference>
<dbReference type="InterPro" id="IPR045861">
    <property type="entry name" value="CorA_cytoplasmic_dom"/>
</dbReference>
<comment type="function">
    <text evidence="11">Mediates influx of magnesium ions. Alternates between open and closed states. Activated by low cytoplasmic Mg(2+) levels. Inactive when cytoplasmic Mg(2+) levels are high.</text>
</comment>
<dbReference type="RefSeq" id="WP_084372329.1">
    <property type="nucleotide sequence ID" value="NZ_FWYF01000002.1"/>
</dbReference>
<evidence type="ECO:0000256" key="10">
    <source>
        <dbReference type="ARBA" id="ARBA00034269"/>
    </source>
</evidence>
<dbReference type="InterPro" id="IPR004488">
    <property type="entry name" value="Mg/Co-transport_prot_CorA"/>
</dbReference>
<dbReference type="GO" id="GO:0015095">
    <property type="term" value="F:magnesium ion transmembrane transporter activity"/>
    <property type="evidence" value="ECO:0007669"/>
    <property type="project" value="UniProtKB-UniRule"/>
</dbReference>
<comment type="catalytic activity">
    <reaction evidence="10">
        <text>Mg(2+)(in) = Mg(2+)(out)</text>
        <dbReference type="Rhea" id="RHEA:29827"/>
        <dbReference type="ChEBI" id="CHEBI:18420"/>
    </reaction>
</comment>
<keyword evidence="8 12" id="KW-0406">Ion transport</keyword>
<dbReference type="GO" id="GO:0000287">
    <property type="term" value="F:magnesium ion binding"/>
    <property type="evidence" value="ECO:0007669"/>
    <property type="project" value="TreeGrafter"/>
</dbReference>
<gene>
    <name evidence="12" type="primary">corA</name>
    <name evidence="13" type="ORF">SAMN04488029_1741</name>
</gene>
<dbReference type="GO" id="GO:0015087">
    <property type="term" value="F:cobalt ion transmembrane transporter activity"/>
    <property type="evidence" value="ECO:0007669"/>
    <property type="project" value="UniProtKB-UniRule"/>
</dbReference>
<evidence type="ECO:0000256" key="11">
    <source>
        <dbReference type="ARBA" id="ARBA00045497"/>
    </source>
</evidence>
<sequence>MKGIDITRPDKLLLKGIKTLGALGQNLYSDKKSEAKAKAELTFIGKKKMESVQSQLYQFDAKAYTVENDLDDFSFLKEAQGSNISWLNFHGVHDVELLKKVGKAIHLDRLTIRQILDTTQRPKVDEYDDHLFFSVKSIAKNKEEIDVEQLSFVLGSHYAVSFQEEIGDHFDGIRNKLKEGLGFVRKRSSDYLLSQLLDAILDNYFETIDQTNEAISLIEKVVIDDPDKSTLIVLEKHKQNAQTIKKALGPFKEALTNLMNGDSKLIQQTNLKYFRDLGNSASAAMEEIESTLRTLEGLTNICFASQSQKMNETMKVLTTVATIFIPLTFIAGIYGMNFDNMPELHNPNGYFYTWGVMGAIFIAMLIYFKVKKWI</sequence>
<name>A0A1W2GBC0_REIFA</name>
<dbReference type="GO" id="GO:0005886">
    <property type="term" value="C:plasma membrane"/>
    <property type="evidence" value="ECO:0007669"/>
    <property type="project" value="UniProtKB-SubCell"/>
</dbReference>
<comment type="similarity">
    <text evidence="2 12">Belongs to the CorA metal ion transporter (MIT) (TC 1.A.35) family.</text>
</comment>
<reference evidence="13 14" key="1">
    <citation type="submission" date="2017-04" db="EMBL/GenBank/DDBJ databases">
        <authorList>
            <person name="Afonso C.L."/>
            <person name="Miller P.J."/>
            <person name="Scott M.A."/>
            <person name="Spackman E."/>
            <person name="Goraichik I."/>
            <person name="Dimitrov K.M."/>
            <person name="Suarez D.L."/>
            <person name="Swayne D.E."/>
        </authorList>
    </citation>
    <scope>NUCLEOTIDE SEQUENCE [LARGE SCALE GENOMIC DNA]</scope>
    <source>
        <strain evidence="13 14">DSM 26133</strain>
    </source>
</reference>
<dbReference type="PANTHER" id="PTHR46494:SF1">
    <property type="entry name" value="CORA FAMILY METAL ION TRANSPORTER (EUROFUNG)"/>
    <property type="match status" value="1"/>
</dbReference>
<evidence type="ECO:0000256" key="12">
    <source>
        <dbReference type="RuleBase" id="RU362010"/>
    </source>
</evidence>
<evidence type="ECO:0000256" key="1">
    <source>
        <dbReference type="ARBA" id="ARBA00004651"/>
    </source>
</evidence>
<dbReference type="CDD" id="cd12828">
    <property type="entry name" value="TmCorA-like_1"/>
    <property type="match status" value="1"/>
</dbReference>
<dbReference type="SUPFAM" id="SSF143865">
    <property type="entry name" value="CorA soluble domain-like"/>
    <property type="match status" value="1"/>
</dbReference>
<evidence type="ECO:0000256" key="9">
    <source>
        <dbReference type="ARBA" id="ARBA00023136"/>
    </source>
</evidence>
<keyword evidence="6 12" id="KW-0460">Magnesium</keyword>
<accession>A0A1W2GBC0</accession>
<feature type="transmembrane region" description="Helical" evidence="12">
    <location>
        <begin position="349"/>
        <end position="368"/>
    </location>
</feature>
<organism evidence="13 14">
    <name type="scientific">Reichenbachiella faecimaris</name>
    <dbReference type="NCBI Taxonomy" id="692418"/>
    <lineage>
        <taxon>Bacteria</taxon>
        <taxon>Pseudomonadati</taxon>
        <taxon>Bacteroidota</taxon>
        <taxon>Cytophagia</taxon>
        <taxon>Cytophagales</taxon>
        <taxon>Reichenbachiellaceae</taxon>
        <taxon>Reichenbachiella</taxon>
    </lineage>
</organism>